<proteinExistence type="predicted"/>
<sequence>MPYNSERRELLRDLDTACALSIVGDDAEERYMLWTTYLSVATSRYLYDRIGAPHRDDKFDELLALPENEFRQVTRVSKSSFAALHDYIGGNTVFNSGGTDALHKQRPASVQIAVALARLGVNGNAACVGEFHQRFNIAAGSVVAYTKRVVAALKTRDSLAALALLMALHCPSHNAQHKMEAVTGIERKGMGIGVHGPAS</sequence>
<gene>
    <name evidence="1" type="ORF">F442_10642</name>
</gene>
<comment type="caution">
    <text evidence="1">The sequence shown here is derived from an EMBL/GenBank/DDBJ whole genome shotgun (WGS) entry which is preliminary data.</text>
</comment>
<accession>W2Z659</accession>
<reference evidence="1 2" key="1">
    <citation type="submission" date="2013-11" db="EMBL/GenBank/DDBJ databases">
        <title>The Genome Sequence of Phytophthora parasitica P10297.</title>
        <authorList>
            <consortium name="The Broad Institute Genomics Platform"/>
            <person name="Russ C."/>
            <person name="Tyler B."/>
            <person name="Panabieres F."/>
            <person name="Shan W."/>
            <person name="Tripathy S."/>
            <person name="Grunwald N."/>
            <person name="Machado M."/>
            <person name="Johnson C.S."/>
            <person name="Walker B."/>
            <person name="Young S.K."/>
            <person name="Zeng Q."/>
            <person name="Gargeya S."/>
            <person name="Fitzgerald M."/>
            <person name="Haas B."/>
            <person name="Abouelleil A."/>
            <person name="Allen A.W."/>
            <person name="Alvarado L."/>
            <person name="Arachchi H.M."/>
            <person name="Berlin A.M."/>
            <person name="Chapman S.B."/>
            <person name="Gainer-Dewar J."/>
            <person name="Goldberg J."/>
            <person name="Griggs A."/>
            <person name="Gujja S."/>
            <person name="Hansen M."/>
            <person name="Howarth C."/>
            <person name="Imamovic A."/>
            <person name="Ireland A."/>
            <person name="Larimer J."/>
            <person name="McCowan C."/>
            <person name="Murphy C."/>
            <person name="Pearson M."/>
            <person name="Poon T.W."/>
            <person name="Priest M."/>
            <person name="Roberts A."/>
            <person name="Saif S."/>
            <person name="Shea T."/>
            <person name="Sisk P."/>
            <person name="Sykes S."/>
            <person name="Wortman J."/>
            <person name="Nusbaum C."/>
            <person name="Birren B."/>
        </authorList>
    </citation>
    <scope>NUCLEOTIDE SEQUENCE [LARGE SCALE GENOMIC DNA]</scope>
    <source>
        <strain evidence="1 2">P10297</strain>
    </source>
</reference>
<name>W2Z659_PHYNI</name>
<evidence type="ECO:0000313" key="2">
    <source>
        <dbReference type="Proteomes" id="UP000018948"/>
    </source>
</evidence>
<dbReference type="OrthoDB" id="2502344at2759"/>
<dbReference type="AlphaFoldDB" id="W2Z659"/>
<evidence type="ECO:0000313" key="1">
    <source>
        <dbReference type="EMBL" id="ETP42451.1"/>
    </source>
</evidence>
<dbReference type="EMBL" id="ANIY01002210">
    <property type="protein sequence ID" value="ETP42451.1"/>
    <property type="molecule type" value="Genomic_DNA"/>
</dbReference>
<organism evidence="1 2">
    <name type="scientific">Phytophthora nicotianae P10297</name>
    <dbReference type="NCBI Taxonomy" id="1317064"/>
    <lineage>
        <taxon>Eukaryota</taxon>
        <taxon>Sar</taxon>
        <taxon>Stramenopiles</taxon>
        <taxon>Oomycota</taxon>
        <taxon>Peronosporomycetes</taxon>
        <taxon>Peronosporales</taxon>
        <taxon>Peronosporaceae</taxon>
        <taxon>Phytophthora</taxon>
    </lineage>
</organism>
<protein>
    <submittedName>
        <fullName evidence="1">Uncharacterized protein</fullName>
    </submittedName>
</protein>
<dbReference type="Proteomes" id="UP000018948">
    <property type="component" value="Unassembled WGS sequence"/>
</dbReference>